<dbReference type="RefSeq" id="WP_211865254.1">
    <property type="nucleotide sequence ID" value="NZ_JAAEDI010000001.1"/>
</dbReference>
<dbReference type="InterPro" id="IPR015943">
    <property type="entry name" value="WD40/YVTN_repeat-like_dom_sf"/>
</dbReference>
<evidence type="ECO:0000256" key="1">
    <source>
        <dbReference type="ARBA" id="ARBA00022574"/>
    </source>
</evidence>
<accession>A0ABS5EB37</accession>
<name>A0ABS5EB37_9PROT</name>
<dbReference type="Proteomes" id="UP000698752">
    <property type="component" value="Unassembled WGS sequence"/>
</dbReference>
<dbReference type="InterPro" id="IPR001680">
    <property type="entry name" value="WD40_rpt"/>
</dbReference>
<evidence type="ECO:0000313" key="4">
    <source>
        <dbReference type="Proteomes" id="UP000698752"/>
    </source>
</evidence>
<dbReference type="PANTHER" id="PTHR22847:SF637">
    <property type="entry name" value="WD REPEAT DOMAIN 5B"/>
    <property type="match status" value="1"/>
</dbReference>
<sequence length="335" mass="34431">MSDTDYLLETRGASQDLGAWVIGLAFGRDGESCAFALGDGTVRLAKGWQSVVAHDGACLSIAADAKDGVITGGDDGRVMRIAPDGTTTELAKYGSKWVDCVAAHESGLRAASVGKAVYLIDGKGAALKSLAHPSSVTGIAFDAKGKRIAASHYNGASLWFTASKDGSPRVLEWKGSHTGVVISPDGTHVVTTMQENTLHGWRLSDGQHMRMAGYPSKTKSLAFTSKGRWLATAGADCVVLWPFFGGGPMGKAPTELAGGDGILCTAVACHPTQEVVAAGFDDGLVLIAEIGSGRVVPMAAPRGSAVSALAWNGTGSHLAFGTEGGFAGLIDLAKR</sequence>
<gene>
    <name evidence="3" type="ORF">GXW78_01025</name>
</gene>
<organism evidence="3 4">
    <name type="scientific">Neoroseomonas terrae</name>
    <dbReference type="NCBI Taxonomy" id="424799"/>
    <lineage>
        <taxon>Bacteria</taxon>
        <taxon>Pseudomonadati</taxon>
        <taxon>Pseudomonadota</taxon>
        <taxon>Alphaproteobacteria</taxon>
        <taxon>Acetobacterales</taxon>
        <taxon>Acetobacteraceae</taxon>
        <taxon>Neoroseomonas</taxon>
    </lineage>
</organism>
<dbReference type="SMART" id="SM00320">
    <property type="entry name" value="WD40"/>
    <property type="match status" value="7"/>
</dbReference>
<keyword evidence="4" id="KW-1185">Reference proteome</keyword>
<reference evidence="4" key="1">
    <citation type="journal article" date="2021" name="Syst. Appl. Microbiol.">
        <title>Roseomonas hellenica sp. nov., isolated from roots of wild-growing Alkanna tinctoria.</title>
        <authorList>
            <person name="Rat A."/>
            <person name="Naranjo H.D."/>
            <person name="Lebbe L."/>
            <person name="Cnockaert M."/>
            <person name="Krigas N."/>
            <person name="Grigoriadou K."/>
            <person name="Maloupa E."/>
            <person name="Willems A."/>
        </authorList>
    </citation>
    <scope>NUCLEOTIDE SEQUENCE [LARGE SCALE GENOMIC DNA]</scope>
    <source>
        <strain evidence="4">LMG 31159</strain>
    </source>
</reference>
<proteinExistence type="predicted"/>
<dbReference type="EMBL" id="JAAEDI010000001">
    <property type="protein sequence ID" value="MBR0648231.1"/>
    <property type="molecule type" value="Genomic_DNA"/>
</dbReference>
<dbReference type="PANTHER" id="PTHR22847">
    <property type="entry name" value="WD40 REPEAT PROTEIN"/>
    <property type="match status" value="1"/>
</dbReference>
<protein>
    <submittedName>
        <fullName evidence="3">WD40 repeat domain-containing protein</fullName>
    </submittedName>
</protein>
<evidence type="ECO:0000256" key="2">
    <source>
        <dbReference type="ARBA" id="ARBA00022737"/>
    </source>
</evidence>
<keyword evidence="2" id="KW-0677">Repeat</keyword>
<keyword evidence="1" id="KW-0853">WD repeat</keyword>
<evidence type="ECO:0000313" key="3">
    <source>
        <dbReference type="EMBL" id="MBR0648231.1"/>
    </source>
</evidence>
<dbReference type="SUPFAM" id="SSF101908">
    <property type="entry name" value="Putative isomerase YbhE"/>
    <property type="match status" value="1"/>
</dbReference>
<dbReference type="Gene3D" id="2.130.10.10">
    <property type="entry name" value="YVTN repeat-like/Quinoprotein amine dehydrogenase"/>
    <property type="match status" value="2"/>
</dbReference>
<dbReference type="Pfam" id="PF00400">
    <property type="entry name" value="WD40"/>
    <property type="match status" value="1"/>
</dbReference>
<comment type="caution">
    <text evidence="3">The sequence shown here is derived from an EMBL/GenBank/DDBJ whole genome shotgun (WGS) entry which is preliminary data.</text>
</comment>